<accession>A0AA43TNA0</accession>
<comment type="similarity">
    <text evidence="3 8">Belongs to the COQ9 family.</text>
</comment>
<dbReference type="NCBIfam" id="TIGR02396">
    <property type="entry name" value="diverge_rpsU"/>
    <property type="match status" value="1"/>
</dbReference>
<dbReference type="InterPro" id="IPR013718">
    <property type="entry name" value="COQ9_C"/>
</dbReference>
<keyword evidence="5" id="KW-0809">Transit peptide</keyword>
<evidence type="ECO:0000256" key="5">
    <source>
        <dbReference type="ARBA" id="ARBA00022946"/>
    </source>
</evidence>
<name>A0AA43TNA0_9LECA</name>
<evidence type="ECO:0000256" key="2">
    <source>
        <dbReference type="ARBA" id="ARBA00004749"/>
    </source>
</evidence>
<keyword evidence="6 8" id="KW-0446">Lipid-binding</keyword>
<dbReference type="GO" id="GO:0005743">
    <property type="term" value="C:mitochondrial inner membrane"/>
    <property type="evidence" value="ECO:0007669"/>
    <property type="project" value="TreeGrafter"/>
</dbReference>
<proteinExistence type="inferred from homology"/>
<evidence type="ECO:0000256" key="6">
    <source>
        <dbReference type="ARBA" id="ARBA00023121"/>
    </source>
</evidence>
<sequence length="251" mass="27620">MARAFAPFALTCLRQRSRQPCLSILSARQYHSHEHASSSPFSPTEDAILSAALKYVLSSSFTAESLSLGAQDAGYLPISTNLFPSGAFALVNYHLVTQRLRLSDSFSRPDPSPQLNISDNVRSIAMQRLKGTAPYIPQWQDALALLSMRSNIPTGVRELARLADEILYLAGSDTVTTAWYTDRMALAGIYASAELFMTQDRSRGFADTEDFLHRRLQEGEKLRDAGSMVGKWVGMQAGGLIDGLRSKGVWI</sequence>
<comment type="caution">
    <text evidence="10">The sequence shown here is derived from an EMBL/GenBank/DDBJ whole genome shotgun (WGS) entry which is preliminary data.</text>
</comment>
<dbReference type="EMBL" id="JAPUFD010000001">
    <property type="protein sequence ID" value="MDI1485206.1"/>
    <property type="molecule type" value="Genomic_DNA"/>
</dbReference>
<dbReference type="InterPro" id="IPR012762">
    <property type="entry name" value="Ubiq_biosynth_COQ9"/>
</dbReference>
<evidence type="ECO:0000256" key="4">
    <source>
        <dbReference type="ARBA" id="ARBA00022688"/>
    </source>
</evidence>
<comment type="pathway">
    <text evidence="2 8">Cofactor biosynthesis; ubiquinone biosynthesis.</text>
</comment>
<evidence type="ECO:0000259" key="9">
    <source>
        <dbReference type="Pfam" id="PF08511"/>
    </source>
</evidence>
<evidence type="ECO:0000313" key="11">
    <source>
        <dbReference type="Proteomes" id="UP001161017"/>
    </source>
</evidence>
<keyword evidence="4 8" id="KW-0831">Ubiquinone biosynthesis</keyword>
<keyword evidence="11" id="KW-1185">Reference proteome</keyword>
<dbReference type="Gene3D" id="1.10.357.10">
    <property type="entry name" value="Tetracycline Repressor, domain 2"/>
    <property type="match status" value="1"/>
</dbReference>
<keyword evidence="10" id="KW-0830">Ubiquinone</keyword>
<evidence type="ECO:0000313" key="10">
    <source>
        <dbReference type="EMBL" id="MDI1485206.1"/>
    </source>
</evidence>
<gene>
    <name evidence="10" type="primary">COQ9</name>
    <name evidence="10" type="ORF">OHK93_000343</name>
</gene>
<feature type="domain" description="COQ9 C-terminal" evidence="9">
    <location>
        <begin position="152"/>
        <end position="221"/>
    </location>
</feature>
<dbReference type="GO" id="GO:0006744">
    <property type="term" value="P:ubiquinone biosynthetic process"/>
    <property type="evidence" value="ECO:0007669"/>
    <property type="project" value="UniProtKB-UniRule"/>
</dbReference>
<evidence type="ECO:0000256" key="7">
    <source>
        <dbReference type="ARBA" id="ARBA00023128"/>
    </source>
</evidence>
<dbReference type="PANTHER" id="PTHR21427:SF19">
    <property type="entry name" value="UBIQUINONE BIOSYNTHESIS PROTEIN COQ9, MITOCHONDRIAL"/>
    <property type="match status" value="1"/>
</dbReference>
<evidence type="ECO:0000256" key="8">
    <source>
        <dbReference type="RuleBase" id="RU366063"/>
    </source>
</evidence>
<organism evidence="10 11">
    <name type="scientific">Ramalina farinacea</name>
    <dbReference type="NCBI Taxonomy" id="258253"/>
    <lineage>
        <taxon>Eukaryota</taxon>
        <taxon>Fungi</taxon>
        <taxon>Dikarya</taxon>
        <taxon>Ascomycota</taxon>
        <taxon>Pezizomycotina</taxon>
        <taxon>Lecanoromycetes</taxon>
        <taxon>OSLEUM clade</taxon>
        <taxon>Lecanoromycetidae</taxon>
        <taxon>Lecanorales</taxon>
        <taxon>Lecanorineae</taxon>
        <taxon>Ramalinaceae</taxon>
        <taxon>Ramalina</taxon>
    </lineage>
</organism>
<dbReference type="AlphaFoldDB" id="A0AA43TNA0"/>
<dbReference type="Pfam" id="PF08511">
    <property type="entry name" value="COQ9"/>
    <property type="match status" value="1"/>
</dbReference>
<comment type="function">
    <text evidence="8">Membrane-associated protein that warps the membrane surface to access and bind aromatic isoprenes with high specificity, including ubiquinone (CoQ) isoprene intermediates and presents them directly to Coq7, therefore facilitating the Coq7-mediated hydroxylase step. Participates in the biosynthesis of coenzyme Q, also named ubiquinone, an essential lipid-soluble electron transporter for aerobic cellular respiration.</text>
</comment>
<reference evidence="10" key="1">
    <citation type="journal article" date="2023" name="Genome Biol. Evol.">
        <title>First Whole Genome Sequence and Flow Cytometry Genome Size Data for the Lichen-Forming Fungus Ramalina farinacea (Ascomycota).</title>
        <authorList>
            <person name="Llewellyn T."/>
            <person name="Mian S."/>
            <person name="Hill R."/>
            <person name="Leitch I.J."/>
            <person name="Gaya E."/>
        </authorList>
    </citation>
    <scope>NUCLEOTIDE SEQUENCE</scope>
    <source>
        <strain evidence="10">LIQ254RAFAR</strain>
    </source>
</reference>
<dbReference type="GO" id="GO:0008289">
    <property type="term" value="F:lipid binding"/>
    <property type="evidence" value="ECO:0007669"/>
    <property type="project" value="UniProtKB-UniRule"/>
</dbReference>
<protein>
    <recommendedName>
        <fullName evidence="8">Ubiquinone biosynthesis protein</fullName>
    </recommendedName>
</protein>
<dbReference type="Proteomes" id="UP001161017">
    <property type="component" value="Unassembled WGS sequence"/>
</dbReference>
<comment type="subcellular location">
    <subcellularLocation>
        <location evidence="1 8">Mitochondrion</location>
    </subcellularLocation>
</comment>
<keyword evidence="7 8" id="KW-0496">Mitochondrion</keyword>
<evidence type="ECO:0000256" key="1">
    <source>
        <dbReference type="ARBA" id="ARBA00004173"/>
    </source>
</evidence>
<dbReference type="PANTHER" id="PTHR21427">
    <property type="entry name" value="UBIQUINONE BIOSYNTHESIS PROTEIN COQ9, MITOCHONDRIAL"/>
    <property type="match status" value="1"/>
</dbReference>
<evidence type="ECO:0000256" key="3">
    <source>
        <dbReference type="ARBA" id="ARBA00010766"/>
    </source>
</evidence>